<keyword evidence="1" id="KW-0472">Membrane</keyword>
<evidence type="ECO:0000313" key="3">
    <source>
        <dbReference type="Proteomes" id="UP000295807"/>
    </source>
</evidence>
<feature type="transmembrane region" description="Helical" evidence="1">
    <location>
        <begin position="48"/>
        <end position="67"/>
    </location>
</feature>
<dbReference type="AlphaFoldDB" id="A0A4R3KTE3"/>
<feature type="transmembrane region" description="Helical" evidence="1">
    <location>
        <begin position="7"/>
        <end position="28"/>
    </location>
</feature>
<evidence type="ECO:0000256" key="1">
    <source>
        <dbReference type="SAM" id="Phobius"/>
    </source>
</evidence>
<feature type="transmembrane region" description="Helical" evidence="1">
    <location>
        <begin position="79"/>
        <end position="99"/>
    </location>
</feature>
<keyword evidence="1" id="KW-0812">Transmembrane</keyword>
<organism evidence="2 3">
    <name type="scientific">Anseongella ginsenosidimutans</name>
    <dbReference type="NCBI Taxonomy" id="496056"/>
    <lineage>
        <taxon>Bacteria</taxon>
        <taxon>Pseudomonadati</taxon>
        <taxon>Bacteroidota</taxon>
        <taxon>Sphingobacteriia</taxon>
        <taxon>Sphingobacteriales</taxon>
        <taxon>Sphingobacteriaceae</taxon>
        <taxon>Anseongella</taxon>
    </lineage>
</organism>
<dbReference type="Proteomes" id="UP000295807">
    <property type="component" value="Unassembled WGS sequence"/>
</dbReference>
<reference evidence="2 3" key="1">
    <citation type="submission" date="2019-03" db="EMBL/GenBank/DDBJ databases">
        <title>Genomic Encyclopedia of Type Strains, Phase IV (KMG-IV): sequencing the most valuable type-strain genomes for metagenomic binning, comparative biology and taxonomic classification.</title>
        <authorList>
            <person name="Goeker M."/>
        </authorList>
    </citation>
    <scope>NUCLEOTIDE SEQUENCE [LARGE SCALE GENOMIC DNA]</scope>
    <source>
        <strain evidence="2 3">DSM 21100</strain>
    </source>
</reference>
<comment type="caution">
    <text evidence="2">The sequence shown here is derived from an EMBL/GenBank/DDBJ whole genome shotgun (WGS) entry which is preliminary data.</text>
</comment>
<keyword evidence="1" id="KW-1133">Transmembrane helix</keyword>
<accession>A0A4R3KTE3</accession>
<sequence length="149" mass="16162">MSKYGPIVIACIFTWIGFVCAISFMEAWLKFRAPGMSIPLGLGVGRLVFGALNKVEWVFTLVILGCILADGTWRLATSLFLPGLLAVLLLQTFWLLPALDIRAEAHISGTPPGPSNLHFYYVGMELVKVAALVTYGILAFRQLSSDGSA</sequence>
<evidence type="ECO:0000313" key="2">
    <source>
        <dbReference type="EMBL" id="TCS87791.1"/>
    </source>
</evidence>
<proteinExistence type="predicted"/>
<dbReference type="RefSeq" id="WP_132128878.1">
    <property type="nucleotide sequence ID" value="NZ_CP042432.1"/>
</dbReference>
<keyword evidence="3" id="KW-1185">Reference proteome</keyword>
<dbReference type="OrthoDB" id="1098954at2"/>
<protein>
    <recommendedName>
        <fullName evidence="4">DUF4149 domain-containing protein</fullName>
    </recommendedName>
</protein>
<dbReference type="EMBL" id="SMAD01000004">
    <property type="protein sequence ID" value="TCS87791.1"/>
    <property type="molecule type" value="Genomic_DNA"/>
</dbReference>
<evidence type="ECO:0008006" key="4">
    <source>
        <dbReference type="Google" id="ProtNLM"/>
    </source>
</evidence>
<gene>
    <name evidence="2" type="ORF">EDD80_104141</name>
</gene>
<feature type="transmembrane region" description="Helical" evidence="1">
    <location>
        <begin position="119"/>
        <end position="140"/>
    </location>
</feature>
<name>A0A4R3KTE3_9SPHI</name>